<gene>
    <name evidence="1" type="ORF">MRX98_02610</name>
</gene>
<accession>A0AA41UIC2</accession>
<evidence type="ECO:0000313" key="2">
    <source>
        <dbReference type="Proteomes" id="UP001165427"/>
    </source>
</evidence>
<comment type="caution">
    <text evidence="1">The sequence shown here is derived from an EMBL/GenBank/DDBJ whole genome shotgun (WGS) entry which is preliminary data.</text>
</comment>
<organism evidence="1 2">
    <name type="scientific">Desulfatitalea alkaliphila</name>
    <dbReference type="NCBI Taxonomy" id="2929485"/>
    <lineage>
        <taxon>Bacteria</taxon>
        <taxon>Pseudomonadati</taxon>
        <taxon>Thermodesulfobacteriota</taxon>
        <taxon>Desulfobacteria</taxon>
        <taxon>Desulfobacterales</taxon>
        <taxon>Desulfosarcinaceae</taxon>
        <taxon>Desulfatitalea</taxon>
    </lineage>
</organism>
<protein>
    <submittedName>
        <fullName evidence="1">Uncharacterized protein</fullName>
    </submittedName>
</protein>
<dbReference type="EMBL" id="JALJRB010000002">
    <property type="protein sequence ID" value="MCJ8499452.1"/>
    <property type="molecule type" value="Genomic_DNA"/>
</dbReference>
<dbReference type="AlphaFoldDB" id="A0AA41UIC2"/>
<evidence type="ECO:0000313" key="1">
    <source>
        <dbReference type="EMBL" id="MCJ8499452.1"/>
    </source>
</evidence>
<name>A0AA41UIC2_9BACT</name>
<keyword evidence="2" id="KW-1185">Reference proteome</keyword>
<reference evidence="1" key="1">
    <citation type="submission" date="2022-04" db="EMBL/GenBank/DDBJ databases">
        <title>Desulfatitalea alkaliphila sp. nov., a novel anaerobic sulfate-reducing bacterium isolated from terrestrial mud volcano, Taman Peninsula, Russia.</title>
        <authorList>
            <person name="Khomyakova M.A."/>
            <person name="Merkel A.Y."/>
            <person name="Slobodkin A.I."/>
        </authorList>
    </citation>
    <scope>NUCLEOTIDE SEQUENCE</scope>
    <source>
        <strain evidence="1">M08but</strain>
    </source>
</reference>
<dbReference type="Proteomes" id="UP001165427">
    <property type="component" value="Unassembled WGS sequence"/>
</dbReference>
<proteinExistence type="predicted"/>
<sequence>MGVGPLLWFTERTSSWFRVDYKVTASLSPSTNENQDLCHPPRNTPYFRQSRAEIALTPVKDKFSARPFPFVTESSMDIE</sequence>
<dbReference type="RefSeq" id="WP_246902779.1">
    <property type="nucleotide sequence ID" value="NZ_JALJRB010000002.1"/>
</dbReference>